<feature type="transmembrane region" description="Helical" evidence="2">
    <location>
        <begin position="78"/>
        <end position="95"/>
    </location>
</feature>
<evidence type="ECO:0000256" key="1">
    <source>
        <dbReference type="SAM" id="Coils"/>
    </source>
</evidence>
<dbReference type="AlphaFoldDB" id="A0A921K2Q2"/>
<protein>
    <submittedName>
        <fullName evidence="3">Uncharacterized protein</fullName>
    </submittedName>
</protein>
<dbReference type="Proteomes" id="UP000718012">
    <property type="component" value="Unassembled WGS sequence"/>
</dbReference>
<feature type="coiled-coil region" evidence="1">
    <location>
        <begin position="2"/>
        <end position="29"/>
    </location>
</feature>
<keyword evidence="2" id="KW-0812">Transmembrane</keyword>
<keyword evidence="1" id="KW-0175">Coiled coil</keyword>
<sequence length="192" mass="22185">MEIDIEQELQILKSEYNTLKKELKKQDTLNEKFFKSIRKQPALAVSKEIKSRMWLDILTIPAVMIICLNTNFPILFGILVSLWALADLGISLWVSRKLGMDDLLNDDVRTVTEKIAGYRKFYDWALIGSILPLIVMLTYIFMHLYARADNSAAVQLITVSGIVFIILAIANTLFQYKKHVQRCKELLKQFEE</sequence>
<reference evidence="3" key="1">
    <citation type="journal article" date="2021" name="PeerJ">
        <title>Extensive microbial diversity within the chicken gut microbiome revealed by metagenomics and culture.</title>
        <authorList>
            <person name="Gilroy R."/>
            <person name="Ravi A."/>
            <person name="Getino M."/>
            <person name="Pursley I."/>
            <person name="Horton D.L."/>
            <person name="Alikhan N.F."/>
            <person name="Baker D."/>
            <person name="Gharbi K."/>
            <person name="Hall N."/>
            <person name="Watson M."/>
            <person name="Adriaenssens E.M."/>
            <person name="Foster-Nyarko E."/>
            <person name="Jarju S."/>
            <person name="Secka A."/>
            <person name="Antonio M."/>
            <person name="Oren A."/>
            <person name="Chaudhuri R.R."/>
            <person name="La Ragione R."/>
            <person name="Hildebrand F."/>
            <person name="Pallen M.J."/>
        </authorList>
    </citation>
    <scope>NUCLEOTIDE SEQUENCE</scope>
    <source>
        <strain evidence="3">CHK165-8395</strain>
    </source>
</reference>
<keyword evidence="2" id="KW-0472">Membrane</keyword>
<accession>A0A921K2Q2</accession>
<evidence type="ECO:0000313" key="4">
    <source>
        <dbReference type="Proteomes" id="UP000718012"/>
    </source>
</evidence>
<comment type="caution">
    <text evidence="3">The sequence shown here is derived from an EMBL/GenBank/DDBJ whole genome shotgun (WGS) entry which is preliminary data.</text>
</comment>
<reference evidence="3" key="2">
    <citation type="submission" date="2021-09" db="EMBL/GenBank/DDBJ databases">
        <authorList>
            <person name="Gilroy R."/>
        </authorList>
    </citation>
    <scope>NUCLEOTIDE SEQUENCE</scope>
    <source>
        <strain evidence="3">CHK165-8395</strain>
    </source>
</reference>
<gene>
    <name evidence="3" type="ORF">K8U81_03540</name>
</gene>
<feature type="transmembrane region" description="Helical" evidence="2">
    <location>
        <begin position="152"/>
        <end position="174"/>
    </location>
</feature>
<evidence type="ECO:0000313" key="3">
    <source>
        <dbReference type="EMBL" id="HJF07254.1"/>
    </source>
</evidence>
<proteinExistence type="predicted"/>
<feature type="transmembrane region" description="Helical" evidence="2">
    <location>
        <begin position="124"/>
        <end position="146"/>
    </location>
</feature>
<organism evidence="3 4">
    <name type="scientific">Phocaeicola coprocola</name>
    <dbReference type="NCBI Taxonomy" id="310298"/>
    <lineage>
        <taxon>Bacteria</taxon>
        <taxon>Pseudomonadati</taxon>
        <taxon>Bacteroidota</taxon>
        <taxon>Bacteroidia</taxon>
        <taxon>Bacteroidales</taxon>
        <taxon>Bacteroidaceae</taxon>
        <taxon>Phocaeicola</taxon>
    </lineage>
</organism>
<evidence type="ECO:0000256" key="2">
    <source>
        <dbReference type="SAM" id="Phobius"/>
    </source>
</evidence>
<dbReference type="EMBL" id="DYXD01000078">
    <property type="protein sequence ID" value="HJF07254.1"/>
    <property type="molecule type" value="Genomic_DNA"/>
</dbReference>
<name>A0A921K2Q2_9BACT</name>
<keyword evidence="2" id="KW-1133">Transmembrane helix</keyword>